<reference evidence="9" key="1">
    <citation type="submission" date="2025-08" db="UniProtKB">
        <authorList>
            <consortium name="Ensembl"/>
        </authorList>
    </citation>
    <scope>IDENTIFICATION</scope>
</reference>
<evidence type="ECO:0000256" key="7">
    <source>
        <dbReference type="SAM" id="MobiDB-lite"/>
    </source>
</evidence>
<dbReference type="InterPro" id="IPR002872">
    <property type="entry name" value="Proline_DH_dom"/>
</dbReference>
<evidence type="ECO:0000256" key="5">
    <source>
        <dbReference type="ARBA" id="ARBA00048779"/>
    </source>
</evidence>
<proteinExistence type="inferred from homology"/>
<dbReference type="GO" id="GO:0010133">
    <property type="term" value="P:L-proline catabolic process to L-glutamate"/>
    <property type="evidence" value="ECO:0007669"/>
    <property type="project" value="TreeGrafter"/>
</dbReference>
<keyword evidence="6" id="KW-0285">Flavoprotein</keyword>
<comment type="pathway">
    <text evidence="1">Amino-acid degradation; L-proline degradation into L-glutamate; L-glutamate from L-proline: step 1/2.</text>
</comment>
<keyword evidence="3 6" id="KW-0560">Oxidoreductase</keyword>
<sequence>NVDVLNSNAIFPCYPLYTVAPNSKAPKPHLKMYAYYFCLLQIMDLSRKLLGQKMFEQFMKRTFYGQFVAGGDHQSIRPVVQKNQAYGVGAVLDYSIEEDLSQEEAERKEMGSCMSTSEKESPVTRQEFGDRREGVTSTRTYFYADEAKCDQHMETFLKCTKASGGSSEDGFSAVKMTALGRPQFLRQFSKVLVKWRCFFSFLAVKQGKDGVEVLEQKLDLEQLQFIIIIIIKNYFPNENAPICVHMLNFFRFCILFFEQTGQLEPLLSKFTEEEERQMKRMHQRLDVLAKHAVENGVRLMVDAEQTYFQPAINKAVVFNTYQCYLKEAFDNVSMDVELSRREGWCFGAKVRGAYMYQERSRAAEIGYEDLINPEYESTNRMYQRCLDYVLMNEMGLAPTDKKVYFSQLLGMCDQISFPLGEHTHTHTHVCTCVTYGPVNEVITYLSRRAQENRGIMKGVQMERELLWKELMRRLTSGEVFYTPAV</sequence>
<dbReference type="Gene3D" id="3.20.20.220">
    <property type="match status" value="2"/>
</dbReference>
<dbReference type="Pfam" id="PF01619">
    <property type="entry name" value="Pro_dh"/>
    <property type="match status" value="1"/>
</dbReference>
<reference evidence="9" key="2">
    <citation type="submission" date="2025-09" db="UniProtKB">
        <authorList>
            <consortium name="Ensembl"/>
        </authorList>
    </citation>
    <scope>IDENTIFICATION</scope>
</reference>
<dbReference type="AlphaFoldDB" id="A0A671LKR9"/>
<evidence type="ECO:0000259" key="8">
    <source>
        <dbReference type="Pfam" id="PF01619"/>
    </source>
</evidence>
<dbReference type="GO" id="GO:0005739">
    <property type="term" value="C:mitochondrion"/>
    <property type="evidence" value="ECO:0007669"/>
    <property type="project" value="TreeGrafter"/>
</dbReference>
<dbReference type="GO" id="GO:0004657">
    <property type="term" value="F:proline dehydrogenase activity"/>
    <property type="evidence" value="ECO:0007669"/>
    <property type="project" value="UniProtKB-EC"/>
</dbReference>
<evidence type="ECO:0000313" key="10">
    <source>
        <dbReference type="Proteomes" id="UP000472260"/>
    </source>
</evidence>
<dbReference type="PANTHER" id="PTHR13914">
    <property type="entry name" value="PROLINE OXIDASE"/>
    <property type="match status" value="1"/>
</dbReference>
<dbReference type="GO" id="GO:0071949">
    <property type="term" value="F:FAD binding"/>
    <property type="evidence" value="ECO:0007669"/>
    <property type="project" value="TreeGrafter"/>
</dbReference>
<feature type="compositionally biased region" description="Basic and acidic residues" evidence="7">
    <location>
        <begin position="117"/>
        <end position="130"/>
    </location>
</feature>
<keyword evidence="10" id="KW-1185">Reference proteome</keyword>
<keyword evidence="4 6" id="KW-0642">Proline metabolism</keyword>
<accession>A0A671LKR9</accession>
<feature type="region of interest" description="Disordered" evidence="7">
    <location>
        <begin position="110"/>
        <end position="130"/>
    </location>
</feature>
<evidence type="ECO:0000256" key="6">
    <source>
        <dbReference type="RuleBase" id="RU364054"/>
    </source>
</evidence>
<comment type="similarity">
    <text evidence="2 6">Belongs to the proline oxidase family.</text>
</comment>
<evidence type="ECO:0000313" key="9">
    <source>
        <dbReference type="Ensembl" id="ENSSANP00000020434.1"/>
    </source>
</evidence>
<organism evidence="9 10">
    <name type="scientific">Sinocyclocheilus anshuiensis</name>
    <dbReference type="NCBI Taxonomy" id="1608454"/>
    <lineage>
        <taxon>Eukaryota</taxon>
        <taxon>Metazoa</taxon>
        <taxon>Chordata</taxon>
        <taxon>Craniata</taxon>
        <taxon>Vertebrata</taxon>
        <taxon>Euteleostomi</taxon>
        <taxon>Actinopterygii</taxon>
        <taxon>Neopterygii</taxon>
        <taxon>Teleostei</taxon>
        <taxon>Ostariophysi</taxon>
        <taxon>Cypriniformes</taxon>
        <taxon>Cyprinidae</taxon>
        <taxon>Cyprininae</taxon>
        <taxon>Sinocyclocheilus</taxon>
    </lineage>
</organism>
<dbReference type="PANTHER" id="PTHR13914:SF0">
    <property type="entry name" value="PROLINE DEHYDROGENASE 1, MITOCHONDRIAL"/>
    <property type="match status" value="1"/>
</dbReference>
<dbReference type="InterPro" id="IPR015659">
    <property type="entry name" value="Proline_oxidase"/>
</dbReference>
<evidence type="ECO:0000256" key="1">
    <source>
        <dbReference type="ARBA" id="ARBA00004739"/>
    </source>
</evidence>
<comment type="catalytic activity">
    <reaction evidence="5 6">
        <text>L-proline + a quinone = (S)-1-pyrroline-5-carboxylate + a quinol + H(+)</text>
        <dbReference type="Rhea" id="RHEA:23784"/>
        <dbReference type="ChEBI" id="CHEBI:15378"/>
        <dbReference type="ChEBI" id="CHEBI:17388"/>
        <dbReference type="ChEBI" id="CHEBI:24646"/>
        <dbReference type="ChEBI" id="CHEBI:60039"/>
        <dbReference type="ChEBI" id="CHEBI:132124"/>
        <dbReference type="EC" id="1.5.5.2"/>
    </reaction>
</comment>
<evidence type="ECO:0000256" key="3">
    <source>
        <dbReference type="ARBA" id="ARBA00023002"/>
    </source>
</evidence>
<dbReference type="EC" id="1.5.5.2" evidence="6"/>
<evidence type="ECO:0000256" key="2">
    <source>
        <dbReference type="ARBA" id="ARBA00005869"/>
    </source>
</evidence>
<keyword evidence="6" id="KW-0274">FAD</keyword>
<comment type="function">
    <text evidence="6">Converts proline to delta-1-pyrroline-5-carboxylate.</text>
</comment>
<evidence type="ECO:0000256" key="4">
    <source>
        <dbReference type="ARBA" id="ARBA00023062"/>
    </source>
</evidence>
<dbReference type="SUPFAM" id="SSF51730">
    <property type="entry name" value="FAD-linked oxidoreductase"/>
    <property type="match status" value="1"/>
</dbReference>
<dbReference type="Ensembl" id="ENSSANT00000021781.1">
    <property type="protein sequence ID" value="ENSSANP00000020434.1"/>
    <property type="gene ID" value="ENSSANG00000010646.1"/>
</dbReference>
<feature type="domain" description="Proline dehydrogenase" evidence="8">
    <location>
        <begin position="80"/>
        <end position="394"/>
    </location>
</feature>
<comment type="cofactor">
    <cofactor evidence="6">
        <name>FAD</name>
        <dbReference type="ChEBI" id="CHEBI:57692"/>
    </cofactor>
</comment>
<protein>
    <recommendedName>
        <fullName evidence="6">Proline dehydrogenase</fullName>
        <ecNumber evidence="6">1.5.5.2</ecNumber>
    </recommendedName>
</protein>
<dbReference type="InterPro" id="IPR029041">
    <property type="entry name" value="FAD-linked_oxidoreductase-like"/>
</dbReference>
<name>A0A671LKR9_9TELE</name>
<dbReference type="Proteomes" id="UP000472260">
    <property type="component" value="Unassembled WGS sequence"/>
</dbReference>